<organism evidence="1 2">
    <name type="scientific">Eiseniibacteriota bacterium</name>
    <dbReference type="NCBI Taxonomy" id="2212470"/>
    <lineage>
        <taxon>Bacteria</taxon>
        <taxon>Candidatus Eiseniibacteriota</taxon>
    </lineage>
</organism>
<evidence type="ECO:0008006" key="3">
    <source>
        <dbReference type="Google" id="ProtNLM"/>
    </source>
</evidence>
<dbReference type="Proteomes" id="UP000319836">
    <property type="component" value="Unassembled WGS sequence"/>
</dbReference>
<comment type="caution">
    <text evidence="1">The sequence shown here is derived from an EMBL/GenBank/DDBJ whole genome shotgun (WGS) entry which is preliminary data.</text>
</comment>
<reference evidence="1 2" key="1">
    <citation type="journal article" date="2019" name="Nat. Microbiol.">
        <title>Mediterranean grassland soil C-N compound turnover is dependent on rainfall and depth, and is mediated by genomically divergent microorganisms.</title>
        <authorList>
            <person name="Diamond S."/>
            <person name="Andeer P.F."/>
            <person name="Li Z."/>
            <person name="Crits-Christoph A."/>
            <person name="Burstein D."/>
            <person name="Anantharaman K."/>
            <person name="Lane K.R."/>
            <person name="Thomas B.C."/>
            <person name="Pan C."/>
            <person name="Northen T.R."/>
            <person name="Banfield J.F."/>
        </authorList>
    </citation>
    <scope>NUCLEOTIDE SEQUENCE [LARGE SCALE GENOMIC DNA]</scope>
    <source>
        <strain evidence="1">WS_10</strain>
    </source>
</reference>
<dbReference type="AlphaFoldDB" id="A0A538U3E4"/>
<sequence length="217" mass="24479">MSTGSKSVPGRGGVGGLIGGSLFHASKEYSKGALPRFDFSGQYRYVITRHWRFQVSPGFTWAAYSKKEPPPFPDPRFPNDLTKENYLALIVPVSAQLQMVWGKSQWLYHLGAGPGIYRVWVENHRKVLYDPVTLRLHRGPYWGTTAELGVERFLKTLPNTSIEVSMAHHYVLATRDEQFPTGWNSPIGVIALRAGTNYYFDLNRPKKTTDLPLPGLK</sequence>
<dbReference type="EMBL" id="VBPA01000219">
    <property type="protein sequence ID" value="TMQ70279.1"/>
    <property type="molecule type" value="Genomic_DNA"/>
</dbReference>
<evidence type="ECO:0000313" key="2">
    <source>
        <dbReference type="Proteomes" id="UP000319836"/>
    </source>
</evidence>
<accession>A0A538U3E4</accession>
<evidence type="ECO:0000313" key="1">
    <source>
        <dbReference type="EMBL" id="TMQ70279.1"/>
    </source>
</evidence>
<name>A0A538U3E4_UNCEI</name>
<gene>
    <name evidence="1" type="ORF">E6K80_09000</name>
</gene>
<proteinExistence type="predicted"/>
<protein>
    <recommendedName>
        <fullName evidence="3">Outer membrane protein beta-barrel domain-containing protein</fullName>
    </recommendedName>
</protein>